<comment type="subcellular location">
    <subcellularLocation>
        <location evidence="1">Membrane</location>
    </subcellularLocation>
</comment>
<dbReference type="InterPro" id="IPR001460">
    <property type="entry name" value="PCN-bd_Tpept"/>
</dbReference>
<keyword evidence="2" id="KW-0378">Hydrolase</keyword>
<comment type="caution">
    <text evidence="8">The sequence shown here is derived from an EMBL/GenBank/DDBJ whole genome shotgun (WGS) entry which is preliminary data.</text>
</comment>
<dbReference type="EMBL" id="QBIU01000001">
    <property type="protein sequence ID" value="MWV68510.1"/>
    <property type="molecule type" value="Genomic_DNA"/>
</dbReference>
<organism evidence="8 9">
    <name type="scientific">Helicobacter saguini</name>
    <dbReference type="NCBI Taxonomy" id="1548018"/>
    <lineage>
        <taxon>Bacteria</taxon>
        <taxon>Pseudomonadati</taxon>
        <taxon>Campylobacterota</taxon>
        <taxon>Epsilonproteobacteria</taxon>
        <taxon>Campylobacterales</taxon>
        <taxon>Helicobacteraceae</taxon>
        <taxon>Helicobacter</taxon>
    </lineage>
</organism>
<dbReference type="InterPro" id="IPR012338">
    <property type="entry name" value="Beta-lactam/transpept-like"/>
</dbReference>
<evidence type="ECO:0000256" key="3">
    <source>
        <dbReference type="ARBA" id="ARBA00023136"/>
    </source>
</evidence>
<dbReference type="Proteomes" id="UP000029714">
    <property type="component" value="Unassembled WGS sequence"/>
</dbReference>
<gene>
    <name evidence="7" type="ORF">DCO61_00295</name>
    <name evidence="8" type="ORF">LS64_000870</name>
</gene>
<proteinExistence type="predicted"/>
<keyword evidence="4" id="KW-0812">Transmembrane</keyword>
<dbReference type="Pfam" id="PF00905">
    <property type="entry name" value="Transpeptidase"/>
    <property type="match status" value="1"/>
</dbReference>
<dbReference type="PANTHER" id="PTHR30627:SF1">
    <property type="entry name" value="PEPTIDOGLYCAN D,D-TRANSPEPTIDASE FTSI"/>
    <property type="match status" value="1"/>
</dbReference>
<dbReference type="OrthoDB" id="9789078at2"/>
<dbReference type="InterPro" id="IPR036138">
    <property type="entry name" value="PBP_dimer_sf"/>
</dbReference>
<accession>A0A347W0Y7</accession>
<dbReference type="GO" id="GO:0004180">
    <property type="term" value="F:carboxypeptidase activity"/>
    <property type="evidence" value="ECO:0007669"/>
    <property type="project" value="UniProtKB-KW"/>
</dbReference>
<feature type="transmembrane region" description="Helical" evidence="4">
    <location>
        <begin position="61"/>
        <end position="81"/>
    </location>
</feature>
<protein>
    <submittedName>
        <fullName evidence="8">Penicillin-binding protein 2</fullName>
    </submittedName>
</protein>
<dbReference type="InterPro" id="IPR005311">
    <property type="entry name" value="PBP_dimer"/>
</dbReference>
<reference evidence="8 9" key="2">
    <citation type="journal article" date="2016" name="Infect. Immun.">
        <title>Helicobacter saguini, a Novel Helicobacter Isolated from Cotton-Top Tamarins with Ulcerative Colitis, Has Proinflammatory Properties and Induces Typhlocolitis and Dysplasia in Gnotobiotic IL-10-/- Mice.</title>
        <authorList>
            <person name="Shen Z."/>
            <person name="Mannion A."/>
            <person name="Whary M.T."/>
            <person name="Muthupalani S."/>
            <person name="Sheh A."/>
            <person name="Feng Y."/>
            <person name="Gong G."/>
            <person name="Vandamme P."/>
            <person name="Holcombe H.R."/>
            <person name="Paster B.J."/>
            <person name="Fox J.G."/>
        </authorList>
    </citation>
    <scope>NUCLEOTIDE SEQUENCE [LARGE SCALE GENOMIC DNA]</scope>
    <source>
        <strain evidence="8 9">MIT 97-6194</strain>
    </source>
</reference>
<evidence type="ECO:0000313" key="9">
    <source>
        <dbReference type="Proteomes" id="UP000029714"/>
    </source>
</evidence>
<keyword evidence="2" id="KW-0645">Protease</keyword>
<dbReference type="Gene3D" id="3.90.1310.10">
    <property type="entry name" value="Penicillin-binding protein 2a (Domain 2)"/>
    <property type="match status" value="1"/>
</dbReference>
<dbReference type="SUPFAM" id="SSF56601">
    <property type="entry name" value="beta-lactamase/transpeptidase-like"/>
    <property type="match status" value="1"/>
</dbReference>
<dbReference type="Gene3D" id="3.30.450.330">
    <property type="match status" value="1"/>
</dbReference>
<reference evidence="7 10" key="4">
    <citation type="submission" date="2019-12" db="EMBL/GenBank/DDBJ databases">
        <title>Multi-Generational Helicobacter saguini Isolates.</title>
        <authorList>
            <person name="Mannion A."/>
            <person name="Shen Z."/>
            <person name="Fox J.G."/>
        </authorList>
    </citation>
    <scope>NUCLEOTIDE SEQUENCE [LARGE SCALE GENOMIC DNA]</scope>
    <source>
        <strain evidence="7">16-048</strain>
        <strain evidence="10">16-048 (F4)</strain>
    </source>
</reference>
<dbReference type="GO" id="GO:0071555">
    <property type="term" value="P:cell wall organization"/>
    <property type="evidence" value="ECO:0007669"/>
    <property type="project" value="TreeGrafter"/>
</dbReference>
<evidence type="ECO:0000256" key="1">
    <source>
        <dbReference type="ARBA" id="ARBA00004370"/>
    </source>
</evidence>
<dbReference type="EMBL" id="JRMP02000001">
    <property type="protein sequence ID" value="TLD96003.1"/>
    <property type="molecule type" value="Genomic_DNA"/>
</dbReference>
<name>A0A347W0Y7_9HELI</name>
<dbReference type="Pfam" id="PF03717">
    <property type="entry name" value="PBP_dimer"/>
    <property type="match status" value="1"/>
</dbReference>
<sequence length="741" mass="83359">MLDNANESILFSNFTIKPYSKLERRKKELEKQKKQELIAYYKEQKNLREFEEQKNFRAWRLFLLLGTFATCFVIFILAVYAKIITKPPNMDPYNKYSRDYPWSNKVDIDLGLRGQILSGDNYILASSKKLYKVGIYVPSIQEEKKDVVINLLNIYANLNKDSIQTALNKGGNAIISESASSIDAINLRQLNAKLARLGAYKKCTFTYINKDSLEDSEFKEMIAHAEITSDKGRATSLDRQILKTLQDLQKEQITESKALQILNQALVEYKNRQIDLSKECYTPIFAYNENVKDNASTRVERGLDISVSSIEREYPFNNLMQPILGFTNYSKKKINENLYDDKLKFVAQSGVEKYRDGILSAKHDGRIAGRADRGGNIIFDKHSREIAKEDGFNITLSIPLNLQAKVQEILESASKQYHAEQIIAGIMNPHTGEILALASSHSFNPNVGQRDSDITSRMRVLGVERSFEPGSTIKPLIFSYLANKKWINYSEEIDLHNGIYNLRTFTIRDSTPLKSAKPEQILIKSSNIGMTKLTKNLSGTQMQELFKTFGVGENTGIDIANEANGLLPSVNKLNKEVEKGTASYGYGLRMTFIQLLRGYAVFNNGGYLVNPHVTKILESPEGKIFYPALESPKQIISKQSAEYMQKLLNRVVKEGTAKRADVQGLIVGGKTGTAREITREVTIYNGSFFGYASDGKTTYTIGVVAYGSQANEDYYGGQTAAPIFARLATLLATEGYLTAKH</sequence>
<keyword evidence="4" id="KW-1133">Transmembrane helix</keyword>
<evidence type="ECO:0000313" key="8">
    <source>
        <dbReference type="EMBL" id="TLD96003.1"/>
    </source>
</evidence>
<evidence type="ECO:0000313" key="10">
    <source>
        <dbReference type="Proteomes" id="UP000477070"/>
    </source>
</evidence>
<evidence type="ECO:0000259" key="6">
    <source>
        <dbReference type="Pfam" id="PF03717"/>
    </source>
</evidence>
<evidence type="ECO:0000256" key="4">
    <source>
        <dbReference type="SAM" id="Phobius"/>
    </source>
</evidence>
<dbReference type="Proteomes" id="UP000477070">
    <property type="component" value="Unassembled WGS sequence"/>
</dbReference>
<reference evidence="8 9" key="1">
    <citation type="journal article" date="2014" name="Genome Announc.">
        <title>Draft genome sequences of eight enterohepatic helicobacter species isolated from both laboratory and wild rodents.</title>
        <authorList>
            <person name="Sheh A."/>
            <person name="Shen Z."/>
            <person name="Fox J.G."/>
        </authorList>
    </citation>
    <scope>NUCLEOTIDE SEQUENCE [LARGE SCALE GENOMIC DNA]</scope>
    <source>
        <strain evidence="8 9">MIT 97-6194</strain>
    </source>
</reference>
<evidence type="ECO:0000259" key="5">
    <source>
        <dbReference type="Pfam" id="PF00905"/>
    </source>
</evidence>
<reference evidence="8" key="3">
    <citation type="submission" date="2018-04" db="EMBL/GenBank/DDBJ databases">
        <authorList>
            <person name="Sheh A."/>
            <person name="Shen Z."/>
            <person name="Mannion A.J."/>
            <person name="Fox J.G."/>
        </authorList>
    </citation>
    <scope>NUCLEOTIDE SEQUENCE</scope>
    <source>
        <strain evidence="8">MIT 97-6194</strain>
    </source>
</reference>
<evidence type="ECO:0000313" key="7">
    <source>
        <dbReference type="EMBL" id="MWV68510.1"/>
    </source>
</evidence>
<keyword evidence="9" id="KW-1185">Reference proteome</keyword>
<dbReference type="PANTHER" id="PTHR30627">
    <property type="entry name" value="PEPTIDOGLYCAN D,D-TRANSPEPTIDASE"/>
    <property type="match status" value="1"/>
</dbReference>
<keyword evidence="2" id="KW-0121">Carboxypeptidase</keyword>
<dbReference type="SUPFAM" id="SSF56519">
    <property type="entry name" value="Penicillin binding protein dimerisation domain"/>
    <property type="match status" value="1"/>
</dbReference>
<evidence type="ECO:0000256" key="2">
    <source>
        <dbReference type="ARBA" id="ARBA00022645"/>
    </source>
</evidence>
<dbReference type="GO" id="GO:0005886">
    <property type="term" value="C:plasma membrane"/>
    <property type="evidence" value="ECO:0007669"/>
    <property type="project" value="TreeGrafter"/>
</dbReference>
<keyword evidence="3 4" id="KW-0472">Membrane</keyword>
<dbReference type="AlphaFoldDB" id="A0A347W0Y7"/>
<feature type="domain" description="Penicillin-binding protein dimerisation" evidence="6">
    <location>
        <begin position="112"/>
        <end position="378"/>
    </location>
</feature>
<feature type="domain" description="Penicillin-binding protein transpeptidase" evidence="5">
    <location>
        <begin position="424"/>
        <end position="727"/>
    </location>
</feature>
<dbReference type="GO" id="GO:0008658">
    <property type="term" value="F:penicillin binding"/>
    <property type="evidence" value="ECO:0007669"/>
    <property type="project" value="InterPro"/>
</dbReference>
<dbReference type="InterPro" id="IPR050515">
    <property type="entry name" value="Beta-lactam/transpept"/>
</dbReference>
<dbReference type="Gene3D" id="3.40.710.10">
    <property type="entry name" value="DD-peptidase/beta-lactamase superfamily"/>
    <property type="match status" value="1"/>
</dbReference>